<evidence type="ECO:0000256" key="8">
    <source>
        <dbReference type="ARBA" id="ARBA00023170"/>
    </source>
</evidence>
<dbReference type="NCBIfam" id="TIGR01785">
    <property type="entry name" value="TonB-hemin"/>
    <property type="match status" value="1"/>
</dbReference>
<comment type="similarity">
    <text evidence="2 10 11">Belongs to the TonB-dependent receptor family.</text>
</comment>
<dbReference type="InterPro" id="IPR037066">
    <property type="entry name" value="Plug_dom_sf"/>
</dbReference>
<dbReference type="Proteomes" id="UP000185783">
    <property type="component" value="Unassembled WGS sequence"/>
</dbReference>
<dbReference type="Pfam" id="PF07715">
    <property type="entry name" value="Plug"/>
    <property type="match status" value="1"/>
</dbReference>
<dbReference type="InterPro" id="IPR011276">
    <property type="entry name" value="TonB_haem/Hb_rcpt"/>
</dbReference>
<sequence>MFNGTVSRAALLAGTTLSLALSAGQSHSQEAITVLDEIVVTAGEEKVAIDTPQAVTVVGQEEIDRRQATTLGEILNDIPGVSVINADNPLGESLNIRGIGGILSSDENRMIVQVDGVKSFFEAYRAGSFFFEPEMLKEVEVLRGPASSTLYGSGALAGTVSARTKDASDFLEGDDAIAVRAKTTWDSNGNGSKNSLIAAMRPLENLEFLANFNYGRYGDYDAGNGTELGNSRFTDLSGLAKLKYTFGEDRDQSLTASYFNINKSGNGLYDQITHEPMFGYADHVTSEQQGRLTYENAFASNDWLDLTAQVSYSETKRDLDDITYRNPWNGDPAFGLEAEYVYKTWQGKLENTSEIEISDTILAYLTMGVEGHHRERLNPRLMPDGSTTHGASSHPEGESRLLGAYGQAEIIVNDRFTLIPGMRVDHSRLSPGSGVALQDDVSDTAFSPKLAAIYELTHWMNVFGSVSHTERLPVIDEAFTGNGFTDLGKEKSNNYEAGIGFKFDDVLQDSDSVRFKVTGFHNDIENYLYTTFQVPGGAVTTAIDDVQIKGVEVEAGYASPTWYGTLGAAITRGDNQSEDTYLESVAADNAFFTLGYRFTEYNLDVSWRSDLYARQDRVNSADSETPGYALHSARLSWLPEDGMFAGAEVRASVTNLFDKEYTPHLSGTQGKGRSFKLSVAKTF</sequence>
<protein>
    <recommendedName>
        <fullName evidence="17">TonB-dependent heme receptor A</fullName>
    </recommendedName>
</protein>
<evidence type="ECO:0000256" key="10">
    <source>
        <dbReference type="PROSITE-ProRule" id="PRU01360"/>
    </source>
</evidence>
<dbReference type="STRING" id="197461.A3843_09275"/>
<dbReference type="EMBL" id="LVVZ01000014">
    <property type="protein sequence ID" value="OKL44560.1"/>
    <property type="molecule type" value="Genomic_DNA"/>
</dbReference>
<dbReference type="InterPro" id="IPR036942">
    <property type="entry name" value="Beta-barrel_TonB_sf"/>
</dbReference>
<feature type="region of interest" description="Disordered" evidence="12">
    <location>
        <begin position="379"/>
        <end position="399"/>
    </location>
</feature>
<dbReference type="InterPro" id="IPR000531">
    <property type="entry name" value="Beta-barrel_TonB"/>
</dbReference>
<keyword evidence="8" id="KW-0675">Receptor</keyword>
<evidence type="ECO:0000256" key="3">
    <source>
        <dbReference type="ARBA" id="ARBA00022448"/>
    </source>
</evidence>
<dbReference type="GO" id="GO:0015344">
    <property type="term" value="F:siderophore uptake transmembrane transporter activity"/>
    <property type="evidence" value="ECO:0007669"/>
    <property type="project" value="TreeGrafter"/>
</dbReference>
<evidence type="ECO:0000256" key="9">
    <source>
        <dbReference type="ARBA" id="ARBA00023237"/>
    </source>
</evidence>
<dbReference type="GO" id="GO:0044718">
    <property type="term" value="P:siderophore transmembrane transport"/>
    <property type="evidence" value="ECO:0007669"/>
    <property type="project" value="TreeGrafter"/>
</dbReference>
<dbReference type="Pfam" id="PF00593">
    <property type="entry name" value="TonB_dep_Rec_b-barrel"/>
    <property type="match status" value="1"/>
</dbReference>
<dbReference type="PANTHER" id="PTHR30069">
    <property type="entry name" value="TONB-DEPENDENT OUTER MEMBRANE RECEPTOR"/>
    <property type="match status" value="1"/>
</dbReference>
<evidence type="ECO:0000256" key="11">
    <source>
        <dbReference type="RuleBase" id="RU003357"/>
    </source>
</evidence>
<dbReference type="PANTHER" id="PTHR30069:SF41">
    <property type="entry name" value="HEME_HEMOPEXIN UTILIZATION PROTEIN C"/>
    <property type="match status" value="1"/>
</dbReference>
<organism evidence="15 16">
    <name type="scientific">Pseudovibrio exalbescens</name>
    <dbReference type="NCBI Taxonomy" id="197461"/>
    <lineage>
        <taxon>Bacteria</taxon>
        <taxon>Pseudomonadati</taxon>
        <taxon>Pseudomonadota</taxon>
        <taxon>Alphaproteobacteria</taxon>
        <taxon>Hyphomicrobiales</taxon>
        <taxon>Stappiaceae</taxon>
        <taxon>Pseudovibrio</taxon>
    </lineage>
</organism>
<comment type="subcellular location">
    <subcellularLocation>
        <location evidence="1 10">Cell outer membrane</location>
        <topology evidence="1 10">Multi-pass membrane protein</topology>
    </subcellularLocation>
</comment>
<evidence type="ECO:0000256" key="12">
    <source>
        <dbReference type="SAM" id="MobiDB-lite"/>
    </source>
</evidence>
<dbReference type="RefSeq" id="WP_028480433.1">
    <property type="nucleotide sequence ID" value="NZ_LVVZ01000014.1"/>
</dbReference>
<proteinExistence type="inferred from homology"/>
<dbReference type="Gene3D" id="2.40.170.20">
    <property type="entry name" value="TonB-dependent receptor, beta-barrel domain"/>
    <property type="match status" value="1"/>
</dbReference>
<evidence type="ECO:0000256" key="2">
    <source>
        <dbReference type="ARBA" id="ARBA00009810"/>
    </source>
</evidence>
<evidence type="ECO:0000256" key="5">
    <source>
        <dbReference type="ARBA" id="ARBA00022692"/>
    </source>
</evidence>
<keyword evidence="3 10" id="KW-0813">Transport</keyword>
<evidence type="ECO:0000256" key="4">
    <source>
        <dbReference type="ARBA" id="ARBA00022452"/>
    </source>
</evidence>
<keyword evidence="4 10" id="KW-1134">Transmembrane beta strand</keyword>
<evidence type="ECO:0008006" key="17">
    <source>
        <dbReference type="Google" id="ProtNLM"/>
    </source>
</evidence>
<accession>A0A1U7JII2</accession>
<name>A0A1U7JII2_9HYPH</name>
<evidence type="ECO:0000256" key="6">
    <source>
        <dbReference type="ARBA" id="ARBA00023077"/>
    </source>
</evidence>
<evidence type="ECO:0000259" key="14">
    <source>
        <dbReference type="Pfam" id="PF07715"/>
    </source>
</evidence>
<reference evidence="15 16" key="1">
    <citation type="submission" date="2016-03" db="EMBL/GenBank/DDBJ databases">
        <title>Genome sequence of Nesiotobacter sp. nov., a moderately halophilic alphaproteobacterium isolated from the Yellow Sea, China.</title>
        <authorList>
            <person name="Zhang G."/>
            <person name="Zhang R."/>
        </authorList>
    </citation>
    <scope>NUCLEOTIDE SEQUENCE [LARGE SCALE GENOMIC DNA]</scope>
    <source>
        <strain evidence="15 16">WB1-6</strain>
    </source>
</reference>
<keyword evidence="6 11" id="KW-0798">TonB box</keyword>
<evidence type="ECO:0000313" key="15">
    <source>
        <dbReference type="EMBL" id="OKL44560.1"/>
    </source>
</evidence>
<keyword evidence="16" id="KW-1185">Reference proteome</keyword>
<evidence type="ECO:0000256" key="1">
    <source>
        <dbReference type="ARBA" id="ARBA00004571"/>
    </source>
</evidence>
<comment type="caution">
    <text evidence="15">The sequence shown here is derived from an EMBL/GenBank/DDBJ whole genome shotgun (WGS) entry which is preliminary data.</text>
</comment>
<keyword evidence="7 10" id="KW-0472">Membrane</keyword>
<dbReference type="GO" id="GO:0009279">
    <property type="term" value="C:cell outer membrane"/>
    <property type="evidence" value="ECO:0007669"/>
    <property type="project" value="UniProtKB-SubCell"/>
</dbReference>
<evidence type="ECO:0000313" key="16">
    <source>
        <dbReference type="Proteomes" id="UP000185783"/>
    </source>
</evidence>
<dbReference type="Gene3D" id="2.170.130.10">
    <property type="entry name" value="TonB-dependent receptor, plug domain"/>
    <property type="match status" value="1"/>
</dbReference>
<dbReference type="PROSITE" id="PS52016">
    <property type="entry name" value="TONB_DEPENDENT_REC_3"/>
    <property type="match status" value="1"/>
</dbReference>
<gene>
    <name evidence="15" type="ORF">A3843_09275</name>
</gene>
<dbReference type="InterPro" id="IPR039426">
    <property type="entry name" value="TonB-dep_rcpt-like"/>
</dbReference>
<feature type="domain" description="TonB-dependent receptor plug" evidence="14">
    <location>
        <begin position="49"/>
        <end position="159"/>
    </location>
</feature>
<evidence type="ECO:0000259" key="13">
    <source>
        <dbReference type="Pfam" id="PF00593"/>
    </source>
</evidence>
<keyword evidence="5 10" id="KW-0812">Transmembrane</keyword>
<dbReference type="SUPFAM" id="SSF56935">
    <property type="entry name" value="Porins"/>
    <property type="match status" value="1"/>
</dbReference>
<dbReference type="CDD" id="cd01347">
    <property type="entry name" value="ligand_gated_channel"/>
    <property type="match status" value="1"/>
</dbReference>
<evidence type="ECO:0000256" key="7">
    <source>
        <dbReference type="ARBA" id="ARBA00023136"/>
    </source>
</evidence>
<feature type="domain" description="TonB-dependent receptor-like beta-barrel" evidence="13">
    <location>
        <begin position="243"/>
        <end position="656"/>
    </location>
</feature>
<dbReference type="GO" id="GO:0015232">
    <property type="term" value="F:heme transmembrane transporter activity"/>
    <property type="evidence" value="ECO:0007669"/>
    <property type="project" value="InterPro"/>
</dbReference>
<dbReference type="AlphaFoldDB" id="A0A1U7JII2"/>
<dbReference type="InterPro" id="IPR012910">
    <property type="entry name" value="Plug_dom"/>
</dbReference>
<keyword evidence="9 10" id="KW-0998">Cell outer membrane</keyword>